<dbReference type="AlphaFoldDB" id="A0AAD7SI73"/>
<protein>
    <submittedName>
        <fullName evidence="1">Uncharacterized protein</fullName>
    </submittedName>
</protein>
<evidence type="ECO:0000313" key="1">
    <source>
        <dbReference type="EMBL" id="KAJ8403014.1"/>
    </source>
</evidence>
<organism evidence="1 2">
    <name type="scientific">Aldrovandia affinis</name>
    <dbReference type="NCBI Taxonomy" id="143900"/>
    <lineage>
        <taxon>Eukaryota</taxon>
        <taxon>Metazoa</taxon>
        <taxon>Chordata</taxon>
        <taxon>Craniata</taxon>
        <taxon>Vertebrata</taxon>
        <taxon>Euteleostomi</taxon>
        <taxon>Actinopterygii</taxon>
        <taxon>Neopterygii</taxon>
        <taxon>Teleostei</taxon>
        <taxon>Notacanthiformes</taxon>
        <taxon>Halosauridae</taxon>
        <taxon>Aldrovandia</taxon>
    </lineage>
</organism>
<comment type="caution">
    <text evidence="1">The sequence shown here is derived from an EMBL/GenBank/DDBJ whole genome shotgun (WGS) entry which is preliminary data.</text>
</comment>
<proteinExistence type="predicted"/>
<dbReference type="Proteomes" id="UP001221898">
    <property type="component" value="Unassembled WGS sequence"/>
</dbReference>
<accession>A0AAD7SI73</accession>
<evidence type="ECO:0000313" key="2">
    <source>
        <dbReference type="Proteomes" id="UP001221898"/>
    </source>
</evidence>
<name>A0AAD7SI73_9TELE</name>
<sequence length="202" mass="22093">MTPTSRPCLPDWTPAAEAPLRRASAGLRNPSEPSCGGFIQRFLFMSRIFPRSDYLFKEQPFGVSHENLGADAFSGPSSCAFRVSRGFSWPGGGGLCDARRSGLPVHTRLPPSRPVLRQTLPAAISQLTDEPRAKGNAAKDFDFDNLPADCRWVPVVQGVTNRLAVTAVRRFHLELDLFVAKRVASAKTFSEIQVSRVVTPAL</sequence>
<reference evidence="1" key="1">
    <citation type="journal article" date="2023" name="Science">
        <title>Genome structures resolve the early diversification of teleost fishes.</title>
        <authorList>
            <person name="Parey E."/>
            <person name="Louis A."/>
            <person name="Montfort J."/>
            <person name="Bouchez O."/>
            <person name="Roques C."/>
            <person name="Iampietro C."/>
            <person name="Lluch J."/>
            <person name="Castinel A."/>
            <person name="Donnadieu C."/>
            <person name="Desvignes T."/>
            <person name="Floi Bucao C."/>
            <person name="Jouanno E."/>
            <person name="Wen M."/>
            <person name="Mejri S."/>
            <person name="Dirks R."/>
            <person name="Jansen H."/>
            <person name="Henkel C."/>
            <person name="Chen W.J."/>
            <person name="Zahm M."/>
            <person name="Cabau C."/>
            <person name="Klopp C."/>
            <person name="Thompson A.W."/>
            <person name="Robinson-Rechavi M."/>
            <person name="Braasch I."/>
            <person name="Lecointre G."/>
            <person name="Bobe J."/>
            <person name="Postlethwait J.H."/>
            <person name="Berthelot C."/>
            <person name="Roest Crollius H."/>
            <person name="Guiguen Y."/>
        </authorList>
    </citation>
    <scope>NUCLEOTIDE SEQUENCE</scope>
    <source>
        <strain evidence="1">NC1722</strain>
    </source>
</reference>
<dbReference type="EMBL" id="JAINUG010000060">
    <property type="protein sequence ID" value="KAJ8403014.1"/>
    <property type="molecule type" value="Genomic_DNA"/>
</dbReference>
<gene>
    <name evidence="1" type="ORF">AAFF_G00359300</name>
</gene>
<keyword evidence="2" id="KW-1185">Reference proteome</keyword>